<organism evidence="1 2">
    <name type="scientific">Bacteroides faecium</name>
    <dbReference type="NCBI Taxonomy" id="2715212"/>
    <lineage>
        <taxon>Bacteria</taxon>
        <taxon>Pseudomonadati</taxon>
        <taxon>Bacteroidota</taxon>
        <taxon>Bacteroidia</taxon>
        <taxon>Bacteroidales</taxon>
        <taxon>Bacteroidaceae</taxon>
        <taxon>Bacteroides</taxon>
    </lineage>
</organism>
<accession>A0A6H0KJ70</accession>
<dbReference type="KEGG" id="bfc:BacF7301_04645"/>
<dbReference type="AlphaFoldDB" id="A0A6H0KJ70"/>
<keyword evidence="2" id="KW-1185">Reference proteome</keyword>
<name>A0A6H0KJ70_9BACE</name>
<evidence type="ECO:0008006" key="3">
    <source>
        <dbReference type="Google" id="ProtNLM"/>
    </source>
</evidence>
<proteinExistence type="predicted"/>
<sequence length="192" mass="22207">MPTKYTFISLFFLALLAIGCSNLVQIPKLEFVSIRHPIAQDTILFPEMSYPYYYILRFSSDADLEKCDPDTKVLLLYASAQRQGFHYCDLFDSNDSREEGIINTVSVEKVQGGKGKYYYDAAFALSLPKDELINVNDTIYCKIFFVRMSWKINESDEMLIPKDSLRIFLDETDERYFPSGELKTSWDSCNVN</sequence>
<dbReference type="RefSeq" id="WP_167960674.1">
    <property type="nucleotide sequence ID" value="NZ_CP050831.1"/>
</dbReference>
<reference evidence="1 2" key="1">
    <citation type="submission" date="2020-03" db="EMBL/GenBank/DDBJ databases">
        <title>Genomic analysis of Bacteroides faecium CBA7301.</title>
        <authorList>
            <person name="Kim J."/>
            <person name="Roh S.W."/>
        </authorList>
    </citation>
    <scope>NUCLEOTIDE SEQUENCE [LARGE SCALE GENOMIC DNA]</scope>
    <source>
        <strain evidence="1 2">CBA7301</strain>
    </source>
</reference>
<gene>
    <name evidence="1" type="ORF">BacF7301_04645</name>
</gene>
<protein>
    <recommendedName>
        <fullName evidence="3">Lipoprotein</fullName>
    </recommendedName>
</protein>
<dbReference type="PROSITE" id="PS51257">
    <property type="entry name" value="PROKAR_LIPOPROTEIN"/>
    <property type="match status" value="1"/>
</dbReference>
<evidence type="ECO:0000313" key="1">
    <source>
        <dbReference type="EMBL" id="QIU93484.1"/>
    </source>
</evidence>
<evidence type="ECO:0000313" key="2">
    <source>
        <dbReference type="Proteomes" id="UP000501780"/>
    </source>
</evidence>
<dbReference type="EMBL" id="CP050831">
    <property type="protein sequence ID" value="QIU93484.1"/>
    <property type="molecule type" value="Genomic_DNA"/>
</dbReference>
<dbReference type="Proteomes" id="UP000501780">
    <property type="component" value="Chromosome"/>
</dbReference>